<keyword evidence="3" id="KW-0324">Glycolysis</keyword>
<dbReference type="STRING" id="391735.Veis_4368"/>
<dbReference type="Pfam" id="PF01418">
    <property type="entry name" value="HTH_6"/>
    <property type="match status" value="1"/>
</dbReference>
<feature type="domain" description="HTH rpiR-type" evidence="5">
    <location>
        <begin position="38"/>
        <end position="114"/>
    </location>
</feature>
<sequence length="334" mass="36233">MASLAIGQTHAITARSILQSSTARVAMNPPHTPPASVEQFLQCISQEYEGLSKQLKAISRHVEAHRDHLGLQGIQSVAEQCGVQPSAMVRFAKHFGFSGFSEMQRLFREGLAEQIAPGRAYNLRLRDVIEAGSTSLQSPQIADEFIKGSIAGMQQLRQELDQQAFARAVELLADTQAIWIAGSRRSFPVAVYLDYALQHTEKRIGLLNALGSMQQGQIRSVRAGDVLIAISFNPYAEETLQVAQQATQRGARVIAITDSRMGPLARTAEATLIVQDSATFGFRALTATMGLAQSLFVALAYRLEISSQPTSTGRHRGALRAVAQLPPLLKAANS</sequence>
<evidence type="ECO:0000313" key="7">
    <source>
        <dbReference type="EMBL" id="ABM60071.1"/>
    </source>
</evidence>
<dbReference type="Proteomes" id="UP000000374">
    <property type="component" value="Chromosome"/>
</dbReference>
<protein>
    <submittedName>
        <fullName evidence="7">Transcriptional regulator, RpiR family</fullName>
    </submittedName>
</protein>
<dbReference type="GO" id="GO:0097367">
    <property type="term" value="F:carbohydrate derivative binding"/>
    <property type="evidence" value="ECO:0007669"/>
    <property type="project" value="InterPro"/>
</dbReference>
<dbReference type="InterPro" id="IPR035472">
    <property type="entry name" value="RpiR-like_SIS"/>
</dbReference>
<keyword evidence="2" id="KW-0238">DNA-binding</keyword>
<dbReference type="Gene3D" id="3.40.50.10490">
    <property type="entry name" value="Glucose-6-phosphate isomerase like protein, domain 1"/>
    <property type="match status" value="1"/>
</dbReference>
<dbReference type="GO" id="GO:0003677">
    <property type="term" value="F:DNA binding"/>
    <property type="evidence" value="ECO:0007669"/>
    <property type="project" value="UniProtKB-KW"/>
</dbReference>
<dbReference type="InterPro" id="IPR046348">
    <property type="entry name" value="SIS_dom_sf"/>
</dbReference>
<evidence type="ECO:0000256" key="3">
    <source>
        <dbReference type="ARBA" id="ARBA00023152"/>
    </source>
</evidence>
<dbReference type="Pfam" id="PF01380">
    <property type="entry name" value="SIS"/>
    <property type="match status" value="1"/>
</dbReference>
<evidence type="ECO:0000259" key="6">
    <source>
        <dbReference type="PROSITE" id="PS51464"/>
    </source>
</evidence>
<evidence type="ECO:0000259" key="5">
    <source>
        <dbReference type="PROSITE" id="PS51071"/>
    </source>
</evidence>
<organism evidence="7 8">
    <name type="scientific">Verminephrobacter eiseniae (strain EF01-2)</name>
    <dbReference type="NCBI Taxonomy" id="391735"/>
    <lineage>
        <taxon>Bacteria</taxon>
        <taxon>Pseudomonadati</taxon>
        <taxon>Pseudomonadota</taxon>
        <taxon>Betaproteobacteria</taxon>
        <taxon>Burkholderiales</taxon>
        <taxon>Comamonadaceae</taxon>
        <taxon>Verminephrobacter</taxon>
    </lineage>
</organism>
<name>A1WR14_VEREI</name>
<dbReference type="eggNOG" id="COG1737">
    <property type="taxonomic scope" value="Bacteria"/>
</dbReference>
<evidence type="ECO:0000256" key="1">
    <source>
        <dbReference type="ARBA" id="ARBA00023015"/>
    </source>
</evidence>
<reference evidence="8" key="1">
    <citation type="submission" date="2006-12" db="EMBL/GenBank/DDBJ databases">
        <title>Complete sequence of chromosome 1 of Verminephrobacter eiseniae EF01-2.</title>
        <authorList>
            <person name="Copeland A."/>
            <person name="Lucas S."/>
            <person name="Lapidus A."/>
            <person name="Barry K."/>
            <person name="Detter J.C."/>
            <person name="Glavina del Rio T."/>
            <person name="Dalin E."/>
            <person name="Tice H."/>
            <person name="Pitluck S."/>
            <person name="Chertkov O."/>
            <person name="Brettin T."/>
            <person name="Bruce D."/>
            <person name="Han C."/>
            <person name="Tapia R."/>
            <person name="Gilna P."/>
            <person name="Schmutz J."/>
            <person name="Larimer F."/>
            <person name="Land M."/>
            <person name="Hauser L."/>
            <person name="Kyrpides N."/>
            <person name="Kim E."/>
            <person name="Stahl D."/>
            <person name="Richardson P."/>
        </authorList>
    </citation>
    <scope>NUCLEOTIDE SEQUENCE [LARGE SCALE GENOMIC DNA]</scope>
    <source>
        <strain evidence="8">EF01-2</strain>
    </source>
</reference>
<dbReference type="KEGG" id="vei:Veis_4368"/>
<dbReference type="PANTHER" id="PTHR30514">
    <property type="entry name" value="GLUCOKINASE"/>
    <property type="match status" value="1"/>
</dbReference>
<feature type="domain" description="SIS" evidence="6">
    <location>
        <begin position="168"/>
        <end position="305"/>
    </location>
</feature>
<proteinExistence type="predicted"/>
<dbReference type="InterPro" id="IPR000281">
    <property type="entry name" value="HTH_RpiR"/>
</dbReference>
<dbReference type="AlphaFoldDB" id="A1WR14"/>
<dbReference type="InterPro" id="IPR047640">
    <property type="entry name" value="RpiR-like"/>
</dbReference>
<dbReference type="SUPFAM" id="SSF46689">
    <property type="entry name" value="Homeodomain-like"/>
    <property type="match status" value="1"/>
</dbReference>
<accession>A1WR14</accession>
<dbReference type="InterPro" id="IPR036388">
    <property type="entry name" value="WH-like_DNA-bd_sf"/>
</dbReference>
<dbReference type="PROSITE" id="PS51071">
    <property type="entry name" value="HTH_RPIR"/>
    <property type="match status" value="1"/>
</dbReference>
<dbReference type="PROSITE" id="PS51464">
    <property type="entry name" value="SIS"/>
    <property type="match status" value="1"/>
</dbReference>
<keyword evidence="1" id="KW-0805">Transcription regulation</keyword>
<dbReference type="InterPro" id="IPR009057">
    <property type="entry name" value="Homeodomain-like_sf"/>
</dbReference>
<evidence type="ECO:0000313" key="8">
    <source>
        <dbReference type="Proteomes" id="UP000000374"/>
    </source>
</evidence>
<keyword evidence="8" id="KW-1185">Reference proteome</keyword>
<evidence type="ECO:0000256" key="2">
    <source>
        <dbReference type="ARBA" id="ARBA00023125"/>
    </source>
</evidence>
<dbReference type="CDD" id="cd05013">
    <property type="entry name" value="SIS_RpiR"/>
    <property type="match status" value="1"/>
</dbReference>
<dbReference type="Gene3D" id="1.10.10.10">
    <property type="entry name" value="Winged helix-like DNA-binding domain superfamily/Winged helix DNA-binding domain"/>
    <property type="match status" value="1"/>
</dbReference>
<keyword evidence="4" id="KW-0804">Transcription</keyword>
<dbReference type="GO" id="GO:0006096">
    <property type="term" value="P:glycolytic process"/>
    <property type="evidence" value="ECO:0007669"/>
    <property type="project" value="UniProtKB-KW"/>
</dbReference>
<dbReference type="SUPFAM" id="SSF53697">
    <property type="entry name" value="SIS domain"/>
    <property type="match status" value="1"/>
</dbReference>
<evidence type="ECO:0000256" key="4">
    <source>
        <dbReference type="ARBA" id="ARBA00023163"/>
    </source>
</evidence>
<dbReference type="EMBL" id="CP000542">
    <property type="protein sequence ID" value="ABM60071.1"/>
    <property type="molecule type" value="Genomic_DNA"/>
</dbReference>
<dbReference type="PANTHER" id="PTHR30514:SF20">
    <property type="entry name" value="TRANSCRIPTIONAL REGULATOR"/>
    <property type="match status" value="1"/>
</dbReference>
<dbReference type="HOGENOM" id="CLU_055769_1_3_4"/>
<gene>
    <name evidence="7" type="ordered locus">Veis_4368</name>
</gene>
<dbReference type="InterPro" id="IPR001347">
    <property type="entry name" value="SIS_dom"/>
</dbReference>
<dbReference type="GO" id="GO:0003700">
    <property type="term" value="F:DNA-binding transcription factor activity"/>
    <property type="evidence" value="ECO:0007669"/>
    <property type="project" value="InterPro"/>
</dbReference>